<dbReference type="InterPro" id="IPR044611">
    <property type="entry name" value="E3A/B/C-like"/>
</dbReference>
<dbReference type="PROSITE" id="PS50096">
    <property type="entry name" value="IQ"/>
    <property type="match status" value="1"/>
</dbReference>
<dbReference type="PANTHER" id="PTHR45700">
    <property type="entry name" value="UBIQUITIN-PROTEIN LIGASE E3C"/>
    <property type="match status" value="1"/>
</dbReference>
<dbReference type="GO" id="GO:0000209">
    <property type="term" value="P:protein polyubiquitination"/>
    <property type="evidence" value="ECO:0007669"/>
    <property type="project" value="InterPro"/>
</dbReference>
<dbReference type="EC" id="2.3.2.26" evidence="2"/>
<dbReference type="SUPFAM" id="SSF56204">
    <property type="entry name" value="Hect, E3 ligase catalytic domain"/>
    <property type="match status" value="1"/>
</dbReference>
<keyword evidence="9" id="KW-1185">Reference proteome</keyword>
<dbReference type="Gene3D" id="3.30.2160.10">
    <property type="entry name" value="Hect, E3 ligase catalytic domain"/>
    <property type="match status" value="1"/>
</dbReference>
<dbReference type="InterPro" id="IPR000569">
    <property type="entry name" value="HECT_dom"/>
</dbReference>
<protein>
    <recommendedName>
        <fullName evidence="2">HECT-type E3 ubiquitin transferase</fullName>
        <ecNumber evidence="2">2.3.2.26</ecNumber>
    </recommendedName>
</protein>
<dbReference type="AlphaFoldDB" id="A0A6A6VVW9"/>
<dbReference type="RefSeq" id="XP_033596460.1">
    <property type="nucleotide sequence ID" value="XM_033744792.1"/>
</dbReference>
<evidence type="ECO:0000256" key="2">
    <source>
        <dbReference type="ARBA" id="ARBA00012485"/>
    </source>
</evidence>
<feature type="region of interest" description="Disordered" evidence="6">
    <location>
        <begin position="713"/>
        <end position="759"/>
    </location>
</feature>
<evidence type="ECO:0000256" key="6">
    <source>
        <dbReference type="SAM" id="MobiDB-lite"/>
    </source>
</evidence>
<dbReference type="FunFam" id="3.30.2410.10:FF:000011">
    <property type="entry name" value="Putative Ubiquitin-protein ligase E3C"/>
    <property type="match status" value="1"/>
</dbReference>
<evidence type="ECO:0000313" key="8">
    <source>
        <dbReference type="EMBL" id="KAF2754009.1"/>
    </source>
</evidence>
<proteinExistence type="predicted"/>
<dbReference type="Gene3D" id="3.90.1750.10">
    <property type="entry name" value="Hect, E3 ligase catalytic domains"/>
    <property type="match status" value="1"/>
</dbReference>
<keyword evidence="4 5" id="KW-0833">Ubl conjugation pathway</keyword>
<evidence type="ECO:0000256" key="1">
    <source>
        <dbReference type="ARBA" id="ARBA00000885"/>
    </source>
</evidence>
<feature type="compositionally biased region" description="Polar residues" evidence="6">
    <location>
        <begin position="1"/>
        <end position="26"/>
    </location>
</feature>
<dbReference type="GO" id="GO:0061630">
    <property type="term" value="F:ubiquitin protein ligase activity"/>
    <property type="evidence" value="ECO:0007669"/>
    <property type="project" value="UniProtKB-EC"/>
</dbReference>
<dbReference type="InterPro" id="IPR035983">
    <property type="entry name" value="Hect_E3_ubiquitin_ligase"/>
</dbReference>
<sequence>MHKTFTGSSRRQRQVNLSGRSPNANPFGSRVGPQATAAKLQEERAERQYQQALESGTRRAQRIWRGHMSRSEAAQQMRQEFMDQELGTQKKITKTVLAYESQDEALLQLRRLLFFFEPSSHADQALIISFCHRFDVTVRYHMLDTPTRYTHALLRLQNKILAAINHRCTQTQSVQPEAIPQDSHTVAELLGALSEVSNQIPGASANNGASYFESISLVIDHLKASVCLPTSGNSRQEELANKILDAVKLPLRLNSGAKLSEAYKWLSNRLFIHRGLTDSLDASKIRVISDSKTTSTFSGWFSTFEDFVARLADSLDYGQLVVAIRSGQRADATSASTVGPSEIDSIKDANYRLLGMFIYVKSRSRRASEGTGNDDLGDYSTDSNFIDVVTRLLPSIPDLSLMVDPRSSKYAQNTQFLFDQVHKLVDETSLRNLTSNAQETVKFQRPSVARATLYANFALTLVRNFPSEADQMRMWLFLGPSQTSHGSSAGQSAIQFFWNAAKHTETFAQVRNDRQSIKYIVLDAKFFGEFHQIPPTAESDWRVILMFLELYTFVLKVMNDDEFFSTADSNTGEDVLGLSHTRASALPLVDVQDLVTFLKNLGLSLYLDATRLDSNSGRPSGPRSIADLFKMPQDISAADESSLIGPSGPTGASLTYMTTLVTGLLRMIYERDSRRAFLPKDHWLMNDRFNGIFTTDELFKSLIQMEVENATKDEANGGDTEMEDRPASPSQESGSPNRIIGTGRAQRLAQQDSLRRQQNRAFSERQRLFLRPRFDVMENMPYTIPFMKRVHLFREFVKTDKVLRRFGHEEAEYWRHAVHSHANGASLLERQRASIRRGHEMKDAFEQFYQIGDSLKEPIQIVFLDSFGTVEAGIDGGGVTKEFLTSLATQIEKYESLDMFVENEQNLIYPNPSAIDDIKETYPYEPRQVDETLKKFEFVGRVIGKCLYEEILVDLNFAPFFLQKWSLCDETGAPLKESGFRATLDDLRYYDEDLYRGLLSLKNYGGDVESDYNIDFTTIDTAKNLDTGEVRNISRPLRPDGANVKVTSENRLFYVFATARHRLVLQPSRQTNAFLRGLSSMIKPQWLRMFNQNEVQTLLSGTTAPLDLNDLRRNISYSGVYQIGTDGLEHPTIQHFWRVMESLDEQDKRAVIKFVTSTPRAPLLGFGQLNPPFTIRDSGRDEVRLPTSSTCVNLLKLPMYSSFEVLREKLLYAVSAGAGFDLS</sequence>
<reference evidence="8" key="1">
    <citation type="journal article" date="2020" name="Stud. Mycol.">
        <title>101 Dothideomycetes genomes: a test case for predicting lifestyles and emergence of pathogens.</title>
        <authorList>
            <person name="Haridas S."/>
            <person name="Albert R."/>
            <person name="Binder M."/>
            <person name="Bloem J."/>
            <person name="Labutti K."/>
            <person name="Salamov A."/>
            <person name="Andreopoulos B."/>
            <person name="Baker S."/>
            <person name="Barry K."/>
            <person name="Bills G."/>
            <person name="Bluhm B."/>
            <person name="Cannon C."/>
            <person name="Castanera R."/>
            <person name="Culley D."/>
            <person name="Daum C."/>
            <person name="Ezra D."/>
            <person name="Gonzalez J."/>
            <person name="Henrissat B."/>
            <person name="Kuo A."/>
            <person name="Liang C."/>
            <person name="Lipzen A."/>
            <person name="Lutzoni F."/>
            <person name="Magnuson J."/>
            <person name="Mondo S."/>
            <person name="Nolan M."/>
            <person name="Ohm R."/>
            <person name="Pangilinan J."/>
            <person name="Park H.-J."/>
            <person name="Ramirez L."/>
            <person name="Alfaro M."/>
            <person name="Sun H."/>
            <person name="Tritt A."/>
            <person name="Yoshinaga Y."/>
            <person name="Zwiers L.-H."/>
            <person name="Turgeon B."/>
            <person name="Goodwin S."/>
            <person name="Spatafora J."/>
            <person name="Crous P."/>
            <person name="Grigoriev I."/>
        </authorList>
    </citation>
    <scope>NUCLEOTIDE SEQUENCE</scope>
    <source>
        <strain evidence="8">CBS 121739</strain>
    </source>
</reference>
<dbReference type="GO" id="GO:0006511">
    <property type="term" value="P:ubiquitin-dependent protein catabolic process"/>
    <property type="evidence" value="ECO:0007669"/>
    <property type="project" value="TreeGrafter"/>
</dbReference>
<dbReference type="EMBL" id="ML996582">
    <property type="protein sequence ID" value="KAF2754009.1"/>
    <property type="molecule type" value="Genomic_DNA"/>
</dbReference>
<feature type="active site" description="Glycyl thioester intermediate" evidence="5">
    <location>
        <position position="1191"/>
    </location>
</feature>
<dbReference type="GeneID" id="54485846"/>
<dbReference type="Pfam" id="PF00632">
    <property type="entry name" value="HECT"/>
    <property type="match status" value="1"/>
</dbReference>
<comment type="catalytic activity">
    <reaction evidence="1">
        <text>S-ubiquitinyl-[E2 ubiquitin-conjugating enzyme]-L-cysteine + [acceptor protein]-L-lysine = [E2 ubiquitin-conjugating enzyme]-L-cysteine + N(6)-ubiquitinyl-[acceptor protein]-L-lysine.</text>
        <dbReference type="EC" id="2.3.2.26"/>
    </reaction>
</comment>
<evidence type="ECO:0000256" key="5">
    <source>
        <dbReference type="PROSITE-ProRule" id="PRU00104"/>
    </source>
</evidence>
<dbReference type="OrthoDB" id="8068875at2759"/>
<dbReference type="Gene3D" id="3.30.2410.10">
    <property type="entry name" value="Hect, E3 ligase catalytic domain"/>
    <property type="match status" value="1"/>
</dbReference>
<dbReference type="PANTHER" id="PTHR45700:SF2">
    <property type="entry name" value="UBIQUITIN-PROTEIN LIGASE E3C"/>
    <property type="match status" value="1"/>
</dbReference>
<evidence type="ECO:0000256" key="3">
    <source>
        <dbReference type="ARBA" id="ARBA00022679"/>
    </source>
</evidence>
<feature type="domain" description="HECT" evidence="7">
    <location>
        <begin position="851"/>
        <end position="1223"/>
    </location>
</feature>
<organism evidence="8 9">
    <name type="scientific">Pseudovirgaria hyperparasitica</name>
    <dbReference type="NCBI Taxonomy" id="470096"/>
    <lineage>
        <taxon>Eukaryota</taxon>
        <taxon>Fungi</taxon>
        <taxon>Dikarya</taxon>
        <taxon>Ascomycota</taxon>
        <taxon>Pezizomycotina</taxon>
        <taxon>Dothideomycetes</taxon>
        <taxon>Dothideomycetes incertae sedis</taxon>
        <taxon>Acrospermales</taxon>
        <taxon>Acrospermaceae</taxon>
        <taxon>Pseudovirgaria</taxon>
    </lineage>
</organism>
<dbReference type="PROSITE" id="PS50237">
    <property type="entry name" value="HECT"/>
    <property type="match status" value="1"/>
</dbReference>
<accession>A0A6A6VVW9</accession>
<dbReference type="Proteomes" id="UP000799437">
    <property type="component" value="Unassembled WGS sequence"/>
</dbReference>
<evidence type="ECO:0000259" key="7">
    <source>
        <dbReference type="PROSITE" id="PS50237"/>
    </source>
</evidence>
<name>A0A6A6VVW9_9PEZI</name>
<dbReference type="CDD" id="cd00078">
    <property type="entry name" value="HECTc"/>
    <property type="match status" value="1"/>
</dbReference>
<keyword evidence="3" id="KW-0808">Transferase</keyword>
<feature type="region of interest" description="Disordered" evidence="6">
    <location>
        <begin position="1"/>
        <end position="39"/>
    </location>
</feature>
<evidence type="ECO:0000313" key="9">
    <source>
        <dbReference type="Proteomes" id="UP000799437"/>
    </source>
</evidence>
<dbReference type="SMART" id="SM00119">
    <property type="entry name" value="HECTc"/>
    <property type="match status" value="1"/>
</dbReference>
<evidence type="ECO:0000256" key="4">
    <source>
        <dbReference type="ARBA" id="ARBA00022786"/>
    </source>
</evidence>
<gene>
    <name evidence="8" type="ORF">EJ05DRAFT_480019</name>
</gene>